<name>A0ABS8MWY3_9FLAO</name>
<proteinExistence type="predicted"/>
<comment type="caution">
    <text evidence="1">The sequence shown here is derived from an EMBL/GenBank/DDBJ whole genome shotgun (WGS) entry which is preliminary data.</text>
</comment>
<dbReference type="RefSeq" id="WP_229990217.1">
    <property type="nucleotide sequence ID" value="NZ_JAJJMO010000001.1"/>
</dbReference>
<evidence type="ECO:0000313" key="1">
    <source>
        <dbReference type="EMBL" id="MCC9073280.1"/>
    </source>
</evidence>
<gene>
    <name evidence="1" type="ORF">LNQ49_17010</name>
</gene>
<evidence type="ECO:0000313" key="2">
    <source>
        <dbReference type="Proteomes" id="UP001430919"/>
    </source>
</evidence>
<organism evidence="1 2">
    <name type="scientific">Flavobacterium pisciphilum</name>
    <dbReference type="NCBI Taxonomy" id="2893755"/>
    <lineage>
        <taxon>Bacteria</taxon>
        <taxon>Pseudomonadati</taxon>
        <taxon>Bacteroidota</taxon>
        <taxon>Flavobacteriia</taxon>
        <taxon>Flavobacteriales</taxon>
        <taxon>Flavobacteriaceae</taxon>
        <taxon>Flavobacterium</taxon>
    </lineage>
</organism>
<accession>A0ABS8MWY3</accession>
<dbReference type="Proteomes" id="UP001430919">
    <property type="component" value="Unassembled WGS sequence"/>
</dbReference>
<reference evidence="1" key="1">
    <citation type="submission" date="2021-11" db="EMBL/GenBank/DDBJ databases">
        <title>Description of novel Flavobacterium species.</title>
        <authorList>
            <person name="Saticioglu I.B."/>
            <person name="Ay H."/>
            <person name="Altun S."/>
            <person name="Duman M."/>
        </authorList>
    </citation>
    <scope>NUCLEOTIDE SEQUENCE</scope>
    <source>
        <strain evidence="1">F-65</strain>
    </source>
</reference>
<protein>
    <submittedName>
        <fullName evidence="1">Uncharacterized protein</fullName>
    </submittedName>
</protein>
<dbReference type="EMBL" id="JAJJMO010000001">
    <property type="protein sequence ID" value="MCC9073280.1"/>
    <property type="molecule type" value="Genomic_DNA"/>
</dbReference>
<sequence>MSYSYNTPEQAIISLENAFSNKDIVNVVASKNFEAEAKIVLQRTNVELNEETIDLTAKLLELSLVEYILNNGFPDFSMVKRQFSELSEIDNDLYFIEETLIYEDGKTYSNIIFLTVEDNKWKVAMNEEK</sequence>
<keyword evidence="2" id="KW-1185">Reference proteome</keyword>